<comment type="caution">
    <text evidence="2">The sequence shown here is derived from an EMBL/GenBank/DDBJ whole genome shotgun (WGS) entry which is preliminary data.</text>
</comment>
<proteinExistence type="predicted"/>
<sequence length="111" mass="11496">MISIGTLIYSLVALAGGAWGAKIAKANVLHGVLAVLASVLIGLGLQVMAQTIIVVGVAQVVVTILVAMAFGMNFRQAVIVLVVSQALSFAVAFLINFFWGLESSLTRQPVG</sequence>
<feature type="transmembrane region" description="Helical" evidence="1">
    <location>
        <begin position="52"/>
        <end position="72"/>
    </location>
</feature>
<dbReference type="OrthoDB" id="9999235at2"/>
<dbReference type="AlphaFoldDB" id="A0A5B0DZG5"/>
<feature type="transmembrane region" description="Helical" evidence="1">
    <location>
        <begin position="30"/>
        <end position="47"/>
    </location>
</feature>
<dbReference type="RefSeq" id="WP_149299720.1">
    <property type="nucleotide sequence ID" value="NZ_VTWH01000002.1"/>
</dbReference>
<feature type="transmembrane region" description="Helical" evidence="1">
    <location>
        <begin position="78"/>
        <end position="99"/>
    </location>
</feature>
<protein>
    <submittedName>
        <fullName evidence="2">Uncharacterized protein</fullName>
    </submittedName>
</protein>
<evidence type="ECO:0000313" key="3">
    <source>
        <dbReference type="Proteomes" id="UP000324738"/>
    </source>
</evidence>
<dbReference type="Proteomes" id="UP000324738">
    <property type="component" value="Unassembled WGS sequence"/>
</dbReference>
<organism evidence="2 3">
    <name type="scientific">Aureimonas fodinaquatilis</name>
    <dbReference type="NCBI Taxonomy" id="2565783"/>
    <lineage>
        <taxon>Bacteria</taxon>
        <taxon>Pseudomonadati</taxon>
        <taxon>Pseudomonadota</taxon>
        <taxon>Alphaproteobacteria</taxon>
        <taxon>Hyphomicrobiales</taxon>
        <taxon>Aurantimonadaceae</taxon>
        <taxon>Aureimonas</taxon>
    </lineage>
</organism>
<keyword evidence="1" id="KW-1133">Transmembrane helix</keyword>
<evidence type="ECO:0000313" key="2">
    <source>
        <dbReference type="EMBL" id="KAA0970599.1"/>
    </source>
</evidence>
<keyword evidence="1" id="KW-0472">Membrane</keyword>
<keyword evidence="1" id="KW-0812">Transmembrane</keyword>
<reference evidence="2 3" key="1">
    <citation type="submission" date="2019-08" db="EMBL/GenBank/DDBJ databases">
        <title>Aureimonas fodiniaquatilis sp. nov., isolated from a coal mine wastewater.</title>
        <authorList>
            <person name="Kim W."/>
        </authorList>
    </citation>
    <scope>NUCLEOTIDE SEQUENCE [LARGE SCALE GENOMIC DNA]</scope>
    <source>
        <strain evidence="2 3">CAU 1482</strain>
    </source>
</reference>
<keyword evidence="3" id="KW-1185">Reference proteome</keyword>
<name>A0A5B0DZG5_9HYPH</name>
<accession>A0A5B0DZG5</accession>
<gene>
    <name evidence="2" type="ORF">FPY71_08865</name>
</gene>
<evidence type="ECO:0000256" key="1">
    <source>
        <dbReference type="SAM" id="Phobius"/>
    </source>
</evidence>
<dbReference type="EMBL" id="VTWH01000002">
    <property type="protein sequence ID" value="KAA0970599.1"/>
    <property type="molecule type" value="Genomic_DNA"/>
</dbReference>